<keyword evidence="4" id="KW-1185">Reference proteome</keyword>
<dbReference type="PROSITE" id="PS50211">
    <property type="entry name" value="DENN"/>
    <property type="match status" value="1"/>
</dbReference>
<sequence length="248" mass="29248">MPRGARARTRPPPPAFFTFTGWNSDGSKLYGAGLEVFEKLEDLPVIGLLLLCISLYIFHKYFFFLNKKKRSDLKRDISTIFFFYNQTEDVYVPKALAFVSHYPYFFAFDTSFFFFFFMDYNNRCLWHVIPKKLIRLEDLLMHYFYDIPAPQPGKKIAYDLGRMRVLLACPNEFDIPIMELPSEILYTQLSKDRICMAVKLLLLESRVMIVCADLHNLTPICELLTSLIFPLRWRHLYIPQLCRAMVCI</sequence>
<dbReference type="Gene3D" id="3.40.50.11500">
    <property type="match status" value="1"/>
</dbReference>
<keyword evidence="1" id="KW-1133">Transmembrane helix</keyword>
<keyword evidence="1" id="KW-0812">Transmembrane</keyword>
<gene>
    <name evidence="3" type="ORF">RFI_03476</name>
</gene>
<evidence type="ECO:0000313" key="3">
    <source>
        <dbReference type="EMBL" id="ETO33627.1"/>
    </source>
</evidence>
<evidence type="ECO:0000256" key="1">
    <source>
        <dbReference type="SAM" id="Phobius"/>
    </source>
</evidence>
<organism evidence="3 4">
    <name type="scientific">Reticulomyxa filosa</name>
    <dbReference type="NCBI Taxonomy" id="46433"/>
    <lineage>
        <taxon>Eukaryota</taxon>
        <taxon>Sar</taxon>
        <taxon>Rhizaria</taxon>
        <taxon>Retaria</taxon>
        <taxon>Foraminifera</taxon>
        <taxon>Monothalamids</taxon>
        <taxon>Reticulomyxidae</taxon>
        <taxon>Reticulomyxa</taxon>
    </lineage>
</organism>
<dbReference type="InterPro" id="IPR051696">
    <property type="entry name" value="DENN_Domain_GEFs"/>
</dbReference>
<feature type="domain" description="UDENN" evidence="2">
    <location>
        <begin position="1"/>
        <end position="248"/>
    </location>
</feature>
<dbReference type="Pfam" id="PF02141">
    <property type="entry name" value="DENN"/>
    <property type="match status" value="1"/>
</dbReference>
<proteinExistence type="predicted"/>
<dbReference type="SMART" id="SM00799">
    <property type="entry name" value="DENN"/>
    <property type="match status" value="1"/>
</dbReference>
<protein>
    <recommendedName>
        <fullName evidence="2">UDENN domain-containing protein</fullName>
    </recommendedName>
</protein>
<reference evidence="3 4" key="1">
    <citation type="journal article" date="2013" name="Curr. Biol.">
        <title>The Genome of the Foraminiferan Reticulomyxa filosa.</title>
        <authorList>
            <person name="Glockner G."/>
            <person name="Hulsmann N."/>
            <person name="Schleicher M."/>
            <person name="Noegel A.A."/>
            <person name="Eichinger L."/>
            <person name="Gallinger C."/>
            <person name="Pawlowski J."/>
            <person name="Sierra R."/>
            <person name="Euteneuer U."/>
            <person name="Pillet L."/>
            <person name="Moustafa A."/>
            <person name="Platzer M."/>
            <person name="Groth M."/>
            <person name="Szafranski K."/>
            <person name="Schliwa M."/>
        </authorList>
    </citation>
    <scope>NUCLEOTIDE SEQUENCE [LARGE SCALE GENOMIC DNA]</scope>
</reference>
<dbReference type="Proteomes" id="UP000023152">
    <property type="component" value="Unassembled WGS sequence"/>
</dbReference>
<evidence type="ECO:0000259" key="2">
    <source>
        <dbReference type="PROSITE" id="PS50211"/>
    </source>
</evidence>
<dbReference type="OrthoDB" id="6019893at2759"/>
<dbReference type="InterPro" id="IPR043153">
    <property type="entry name" value="DENN_C"/>
</dbReference>
<comment type="caution">
    <text evidence="3">The sequence shown here is derived from an EMBL/GenBank/DDBJ whole genome shotgun (WGS) entry which is preliminary data.</text>
</comment>
<name>X6P7L3_RETFI</name>
<dbReference type="PANTHER" id="PTHR12296:SF21">
    <property type="entry name" value="DENN DOMAIN-CONTAINING PROTEIN 3"/>
    <property type="match status" value="1"/>
</dbReference>
<accession>X6P7L3</accession>
<dbReference type="PANTHER" id="PTHR12296">
    <property type="entry name" value="DENN DOMAIN-CONTAINING PROTEIN 4"/>
    <property type="match status" value="1"/>
</dbReference>
<dbReference type="InterPro" id="IPR001194">
    <property type="entry name" value="cDENN_dom"/>
</dbReference>
<evidence type="ECO:0000313" key="4">
    <source>
        <dbReference type="Proteomes" id="UP000023152"/>
    </source>
</evidence>
<dbReference type="EMBL" id="ASPP01003246">
    <property type="protein sequence ID" value="ETO33627.1"/>
    <property type="molecule type" value="Genomic_DNA"/>
</dbReference>
<keyword evidence="1" id="KW-0472">Membrane</keyword>
<dbReference type="GO" id="GO:0031410">
    <property type="term" value="C:cytoplasmic vesicle"/>
    <property type="evidence" value="ECO:0007669"/>
    <property type="project" value="TreeGrafter"/>
</dbReference>
<dbReference type="InterPro" id="IPR037516">
    <property type="entry name" value="Tripartite_DENN"/>
</dbReference>
<feature type="transmembrane region" description="Helical" evidence="1">
    <location>
        <begin position="43"/>
        <end position="65"/>
    </location>
</feature>
<dbReference type="AlphaFoldDB" id="X6P7L3"/>
<dbReference type="GO" id="GO:0032483">
    <property type="term" value="P:regulation of Rab protein signal transduction"/>
    <property type="evidence" value="ECO:0007669"/>
    <property type="project" value="TreeGrafter"/>
</dbReference>